<reference evidence="7 8" key="1">
    <citation type="journal article" date="2024" name="Commun. Biol.">
        <title>Comparative genomic analysis of thermophilic fungi reveals convergent evolutionary adaptations and gene losses.</title>
        <authorList>
            <person name="Steindorff A.S."/>
            <person name="Aguilar-Pontes M.V."/>
            <person name="Robinson A.J."/>
            <person name="Andreopoulos B."/>
            <person name="LaButti K."/>
            <person name="Kuo A."/>
            <person name="Mondo S."/>
            <person name="Riley R."/>
            <person name="Otillar R."/>
            <person name="Haridas S."/>
            <person name="Lipzen A."/>
            <person name="Grimwood J."/>
            <person name="Schmutz J."/>
            <person name="Clum A."/>
            <person name="Reid I.D."/>
            <person name="Moisan M.C."/>
            <person name="Butler G."/>
            <person name="Nguyen T.T.M."/>
            <person name="Dewar K."/>
            <person name="Conant G."/>
            <person name="Drula E."/>
            <person name="Henrissat B."/>
            <person name="Hansel C."/>
            <person name="Singer S."/>
            <person name="Hutchinson M.I."/>
            <person name="de Vries R.P."/>
            <person name="Natvig D.O."/>
            <person name="Powell A.J."/>
            <person name="Tsang A."/>
            <person name="Grigoriev I.V."/>
        </authorList>
    </citation>
    <scope>NUCLEOTIDE SEQUENCE [LARGE SCALE GENOMIC DNA]</scope>
    <source>
        <strain evidence="7 8">CBS 494.80</strain>
    </source>
</reference>
<dbReference type="InterPro" id="IPR036236">
    <property type="entry name" value="Znf_C2H2_sf"/>
</dbReference>
<keyword evidence="2" id="KW-0677">Repeat</keyword>
<dbReference type="PANTHER" id="PTHR19818:SF139">
    <property type="entry name" value="PAIR-RULE PROTEIN ODD-PAIRED"/>
    <property type="match status" value="1"/>
</dbReference>
<keyword evidence="4" id="KW-0862">Zinc</keyword>
<feature type="region of interest" description="Disordered" evidence="5">
    <location>
        <begin position="696"/>
        <end position="774"/>
    </location>
</feature>
<feature type="region of interest" description="Disordered" evidence="5">
    <location>
        <begin position="641"/>
        <end position="679"/>
    </location>
</feature>
<evidence type="ECO:0000256" key="1">
    <source>
        <dbReference type="ARBA" id="ARBA00022723"/>
    </source>
</evidence>
<feature type="region of interest" description="Disordered" evidence="5">
    <location>
        <begin position="321"/>
        <end position="350"/>
    </location>
</feature>
<dbReference type="InterPro" id="IPR050329">
    <property type="entry name" value="GLI_C2H2-zinc-finger"/>
</dbReference>
<dbReference type="Proteomes" id="UP001595075">
    <property type="component" value="Unassembled WGS sequence"/>
</dbReference>
<keyword evidence="8" id="KW-1185">Reference proteome</keyword>
<comment type="caution">
    <text evidence="7">The sequence shown here is derived from an EMBL/GenBank/DDBJ whole genome shotgun (WGS) entry which is preliminary data.</text>
</comment>
<feature type="domain" description="C2H2-type" evidence="6">
    <location>
        <begin position="510"/>
        <end position="540"/>
    </location>
</feature>
<evidence type="ECO:0000256" key="5">
    <source>
        <dbReference type="SAM" id="MobiDB-lite"/>
    </source>
</evidence>
<dbReference type="PANTHER" id="PTHR19818">
    <property type="entry name" value="ZINC FINGER PROTEIN ZIC AND GLI"/>
    <property type="match status" value="1"/>
</dbReference>
<dbReference type="Gene3D" id="3.30.160.60">
    <property type="entry name" value="Classic Zinc Finger"/>
    <property type="match status" value="1"/>
</dbReference>
<feature type="domain" description="C2H2-type" evidence="6">
    <location>
        <begin position="478"/>
        <end position="505"/>
    </location>
</feature>
<protein>
    <recommendedName>
        <fullName evidence="6">C2H2-type domain-containing protein</fullName>
    </recommendedName>
</protein>
<sequence>MDFFGDHSIDIDCIPPGPEFQVLADLKATELYDYSSESSLSSVAMSLDPPMTFRNRHRFLDEVYNSYPDPEHISAKDLVCIARQAGICMEEAHAWFEDETHRRSKLSARFQNQTTNEPRLSSPESMIGYASGHMNISEMSGSSQLFSFSGSYYEPTPSIFSGPSSPGTVSGEHLQIPPRARHCGKSFSASRWSEHVKRVHFPDYIWECPKTHCEWKPFYRTDNFITHLLREHRCDEFEIAQLRNICKFAVVDFYHKTCGFCSLNITSRDGCIDHIKEHLKEISCRDNPPVDLGLSEWKEQCSSTHILQRGVHYQLKKSVFRQEPGSRGRSADGDPDPDSSGGQNQDGSNQTMSRFFQEGENGNNAFFGSGGPGYSQGYDYHSNRVNVRSNEPPATQQGTNWVCGSKRLVPRNIAASAIPATSYPVNPYSTALPPGFDMDRLTNSSALSMKGRCIYPECGKIFKDLKAHMLTHQNERPEKCPIQTCEYHIKGFARKYDKNRHTLTHYKGLMVCGLCPGSGTAAAKSFNRVDVFKRHLTSIHAVEQTPPNSRKKSSTTQPSSAEKKLSGYAPDATGKCSTCSASFYNAQDFYEHLDECVLRIVQQEEPSDAINSARLAEVANGDIVHEVLWVDTLLSATANMYSPEESPEGHSDGSIENDILLDSDLGGKPKIGPGLAGQGQEMGHFFVSKDSITTNNKARQKKGLPSASLESKASVSDDVNESRQLGKKNLLDVERQKLSGEYSPASDQHMQTSQQADLSEDNVCGVGNEMREEA</sequence>
<evidence type="ECO:0000313" key="7">
    <source>
        <dbReference type="EMBL" id="KAL2062240.1"/>
    </source>
</evidence>
<feature type="domain" description="C2H2-type" evidence="6">
    <location>
        <begin position="451"/>
        <end position="472"/>
    </location>
</feature>
<evidence type="ECO:0000256" key="4">
    <source>
        <dbReference type="ARBA" id="ARBA00022833"/>
    </source>
</evidence>
<name>A0ABR4BX57_9HELO</name>
<keyword evidence="3" id="KW-0863">Zinc-finger</keyword>
<proteinExistence type="predicted"/>
<evidence type="ECO:0000259" key="6">
    <source>
        <dbReference type="SMART" id="SM00355"/>
    </source>
</evidence>
<dbReference type="SMART" id="SM00355">
    <property type="entry name" value="ZnF_C2H2"/>
    <property type="match status" value="6"/>
</dbReference>
<accession>A0ABR4BX57</accession>
<evidence type="ECO:0000256" key="2">
    <source>
        <dbReference type="ARBA" id="ARBA00022737"/>
    </source>
</evidence>
<evidence type="ECO:0000313" key="8">
    <source>
        <dbReference type="Proteomes" id="UP001595075"/>
    </source>
</evidence>
<organism evidence="7 8">
    <name type="scientific">Oculimacula yallundae</name>
    <dbReference type="NCBI Taxonomy" id="86028"/>
    <lineage>
        <taxon>Eukaryota</taxon>
        <taxon>Fungi</taxon>
        <taxon>Dikarya</taxon>
        <taxon>Ascomycota</taxon>
        <taxon>Pezizomycotina</taxon>
        <taxon>Leotiomycetes</taxon>
        <taxon>Helotiales</taxon>
        <taxon>Ploettnerulaceae</taxon>
        <taxon>Oculimacula</taxon>
    </lineage>
</organism>
<feature type="domain" description="C2H2-type" evidence="6">
    <location>
        <begin position="206"/>
        <end position="232"/>
    </location>
</feature>
<feature type="domain" description="C2H2-type" evidence="6">
    <location>
        <begin position="256"/>
        <end position="278"/>
    </location>
</feature>
<feature type="compositionally biased region" description="Basic and acidic residues" evidence="5">
    <location>
        <begin position="729"/>
        <end position="738"/>
    </location>
</feature>
<feature type="compositionally biased region" description="Polar residues" evidence="5">
    <location>
        <begin position="745"/>
        <end position="757"/>
    </location>
</feature>
<evidence type="ECO:0000256" key="3">
    <source>
        <dbReference type="ARBA" id="ARBA00022771"/>
    </source>
</evidence>
<feature type="region of interest" description="Disordered" evidence="5">
    <location>
        <begin position="540"/>
        <end position="571"/>
    </location>
</feature>
<feature type="domain" description="C2H2-type" evidence="6">
    <location>
        <begin position="574"/>
        <end position="594"/>
    </location>
</feature>
<gene>
    <name evidence="7" type="ORF">VTL71DRAFT_6506</name>
</gene>
<dbReference type="InterPro" id="IPR013087">
    <property type="entry name" value="Znf_C2H2_type"/>
</dbReference>
<dbReference type="SUPFAM" id="SSF57667">
    <property type="entry name" value="beta-beta-alpha zinc fingers"/>
    <property type="match status" value="1"/>
</dbReference>
<keyword evidence="1" id="KW-0479">Metal-binding</keyword>
<dbReference type="EMBL" id="JAZHXI010000017">
    <property type="protein sequence ID" value="KAL2062240.1"/>
    <property type="molecule type" value="Genomic_DNA"/>
</dbReference>